<comment type="caution">
    <text evidence="8">The sequence shown here is derived from an EMBL/GenBank/DDBJ whole genome shotgun (WGS) entry which is preliminary data.</text>
</comment>
<dbReference type="GO" id="GO:0045003">
    <property type="term" value="P:double-strand break repair via synthesis-dependent strand annealing"/>
    <property type="evidence" value="ECO:0007669"/>
    <property type="project" value="TreeGrafter"/>
</dbReference>
<evidence type="ECO:0000259" key="6">
    <source>
        <dbReference type="PROSITE" id="PS51192"/>
    </source>
</evidence>
<dbReference type="InterPro" id="IPR039686">
    <property type="entry name" value="FANCM/Mph1-like_ID"/>
</dbReference>
<dbReference type="PANTHER" id="PTHR14025:SF20">
    <property type="entry name" value="FANCONI ANEMIA GROUP M PROTEIN"/>
    <property type="match status" value="1"/>
</dbReference>
<keyword evidence="4" id="KW-0347">Helicase</keyword>
<dbReference type="Pfam" id="PF00270">
    <property type="entry name" value="DEAD"/>
    <property type="match status" value="1"/>
</dbReference>
<evidence type="ECO:0000256" key="2">
    <source>
        <dbReference type="ARBA" id="ARBA00022741"/>
    </source>
</evidence>
<feature type="domain" description="Helicase ATP-binding" evidence="6">
    <location>
        <begin position="1"/>
        <end position="86"/>
    </location>
</feature>
<evidence type="ECO:0000256" key="3">
    <source>
        <dbReference type="ARBA" id="ARBA00022801"/>
    </source>
</evidence>
<dbReference type="GO" id="GO:0009378">
    <property type="term" value="F:four-way junction helicase activity"/>
    <property type="evidence" value="ECO:0007669"/>
    <property type="project" value="TreeGrafter"/>
</dbReference>
<dbReference type="CDD" id="cd18801">
    <property type="entry name" value="SF2_C_FANCM_Hef"/>
    <property type="match status" value="1"/>
</dbReference>
<accession>A0A8S3T3N4</accession>
<evidence type="ECO:0000256" key="4">
    <source>
        <dbReference type="ARBA" id="ARBA00022806"/>
    </source>
</evidence>
<keyword evidence="5" id="KW-0067">ATP-binding</keyword>
<dbReference type="OrthoDB" id="6513042at2759"/>
<evidence type="ECO:0000313" key="8">
    <source>
        <dbReference type="EMBL" id="CAG2228224.1"/>
    </source>
</evidence>
<dbReference type="SUPFAM" id="SSF52540">
    <property type="entry name" value="P-loop containing nucleoside triphosphate hydrolases"/>
    <property type="match status" value="1"/>
</dbReference>
<dbReference type="SMART" id="SM00490">
    <property type="entry name" value="HELICc"/>
    <property type="match status" value="1"/>
</dbReference>
<keyword evidence="2" id="KW-0547">Nucleotide-binding</keyword>
<protein>
    <submittedName>
        <fullName evidence="8">FANCM</fullName>
    </submittedName>
</protein>
<dbReference type="InterPro" id="IPR014001">
    <property type="entry name" value="Helicase_ATP-bd"/>
</dbReference>
<dbReference type="InterPro" id="IPR001650">
    <property type="entry name" value="Helicase_C-like"/>
</dbReference>
<comment type="similarity">
    <text evidence="1">Belongs to the DEAD box helicase family. DEAH subfamily. FANCM sub-subfamily.</text>
</comment>
<evidence type="ECO:0000256" key="1">
    <source>
        <dbReference type="ARBA" id="ARBA00009889"/>
    </source>
</evidence>
<dbReference type="PANTHER" id="PTHR14025">
    <property type="entry name" value="FANCONI ANEMIA GROUP M FANCM FAMILY MEMBER"/>
    <property type="match status" value="1"/>
</dbReference>
<proteinExistence type="inferred from homology"/>
<evidence type="ECO:0000313" key="9">
    <source>
        <dbReference type="Proteomes" id="UP000683360"/>
    </source>
</evidence>
<keyword evidence="9" id="KW-1185">Reference proteome</keyword>
<organism evidence="8 9">
    <name type="scientific">Mytilus edulis</name>
    <name type="common">Blue mussel</name>
    <dbReference type="NCBI Taxonomy" id="6550"/>
    <lineage>
        <taxon>Eukaryota</taxon>
        <taxon>Metazoa</taxon>
        <taxon>Spiralia</taxon>
        <taxon>Lophotrochozoa</taxon>
        <taxon>Mollusca</taxon>
        <taxon>Bivalvia</taxon>
        <taxon>Autobranchia</taxon>
        <taxon>Pteriomorphia</taxon>
        <taxon>Mytilida</taxon>
        <taxon>Mytiloidea</taxon>
        <taxon>Mytilidae</taxon>
        <taxon>Mytilinae</taxon>
        <taxon>Mytilus</taxon>
    </lineage>
</organism>
<dbReference type="Pfam" id="PF00271">
    <property type="entry name" value="Helicase_C"/>
    <property type="match status" value="1"/>
</dbReference>
<dbReference type="CDD" id="cd12091">
    <property type="entry name" value="FANCM_ID"/>
    <property type="match status" value="1"/>
</dbReference>
<dbReference type="GO" id="GO:0043138">
    <property type="term" value="F:3'-5' DNA helicase activity"/>
    <property type="evidence" value="ECO:0007669"/>
    <property type="project" value="InterPro"/>
</dbReference>
<dbReference type="GO" id="GO:0036297">
    <property type="term" value="P:interstrand cross-link repair"/>
    <property type="evidence" value="ECO:0007669"/>
    <property type="project" value="TreeGrafter"/>
</dbReference>
<dbReference type="EMBL" id="CAJPWZ010001991">
    <property type="protein sequence ID" value="CAG2228224.1"/>
    <property type="molecule type" value="Genomic_DNA"/>
</dbReference>
<feature type="domain" description="Helicase C-terminal" evidence="7">
    <location>
        <begin position="189"/>
        <end position="367"/>
    </location>
</feature>
<keyword evidence="3" id="KW-0378">Hydrolase</keyword>
<gene>
    <name evidence="8" type="ORF">MEDL_41185</name>
</gene>
<name>A0A8S3T3N4_MYTED</name>
<reference evidence="8" key="1">
    <citation type="submission" date="2021-03" db="EMBL/GenBank/DDBJ databases">
        <authorList>
            <person name="Bekaert M."/>
        </authorList>
    </citation>
    <scope>NUCLEOTIDE SEQUENCE</scope>
</reference>
<dbReference type="AlphaFoldDB" id="A0A8S3T3N4"/>
<dbReference type="GO" id="GO:0016787">
    <property type="term" value="F:hydrolase activity"/>
    <property type="evidence" value="ECO:0007669"/>
    <property type="project" value="UniProtKB-KW"/>
</dbReference>
<dbReference type="InterPro" id="IPR027417">
    <property type="entry name" value="P-loop_NTPase"/>
</dbReference>
<dbReference type="Gene3D" id="3.40.50.300">
    <property type="entry name" value="P-loop containing nucleotide triphosphate hydrolases"/>
    <property type="match status" value="2"/>
</dbReference>
<dbReference type="GO" id="GO:0000400">
    <property type="term" value="F:four-way junction DNA binding"/>
    <property type="evidence" value="ECO:0007669"/>
    <property type="project" value="TreeGrafter"/>
</dbReference>
<sequence>MDGKESILLTPQVIMNDLSRGTCPAVDVRCLVIDEAHKATGNHAYCQVVRELIKYTTEFRILALSATPGGDIKAVQQVLANLLISHIEIRTEESPDIKPYSHERKVEKIVVPLGDELTSVKKNMFRQPLFQRNNYGMVEGDFALALSLYHGFELLQLHGSRSLFNYLDGILHGDKGYGRTKTELLRNHDFNELMDLLREKFTPPDCRPSQSRDGETRVMIFSQYRDSVSEITNILKQHHPLVKVMSFIGQSSAGKSTKGFTQKEQLKVMKDFREGGYNTLVSTCVGEEGLDIGDVDLIVCFDAHKSPIRLVQRMGRTGRKREGRIVMLVTEGKEEQIYNQSQYSKKSIHKAILNSAKTLHFYQNNPAMVPDDWTPKCHKMFITVSKKFKPSKAATTSNQNKITSMLASHGKLPKQNIQKILDRQHSLHHTTNGKVNNPSMTKRS</sequence>
<dbReference type="Proteomes" id="UP000683360">
    <property type="component" value="Unassembled WGS sequence"/>
</dbReference>
<evidence type="ECO:0000259" key="7">
    <source>
        <dbReference type="PROSITE" id="PS51194"/>
    </source>
</evidence>
<dbReference type="InterPro" id="IPR011545">
    <property type="entry name" value="DEAD/DEAH_box_helicase_dom"/>
</dbReference>
<evidence type="ECO:0000256" key="5">
    <source>
        <dbReference type="ARBA" id="ARBA00022840"/>
    </source>
</evidence>
<dbReference type="PROSITE" id="PS51194">
    <property type="entry name" value="HELICASE_CTER"/>
    <property type="match status" value="1"/>
</dbReference>
<dbReference type="PROSITE" id="PS51192">
    <property type="entry name" value="HELICASE_ATP_BIND_1"/>
    <property type="match status" value="1"/>
</dbReference>
<dbReference type="GO" id="GO:0005524">
    <property type="term" value="F:ATP binding"/>
    <property type="evidence" value="ECO:0007669"/>
    <property type="project" value="UniProtKB-KW"/>
</dbReference>